<reference evidence="2" key="1">
    <citation type="journal article" date="2024" name="IScience">
        <title>Strigolactones Initiate the Formation of Haustorium-like Structures in Castilleja.</title>
        <authorList>
            <person name="Buerger M."/>
            <person name="Peterson D."/>
            <person name="Chory J."/>
        </authorList>
    </citation>
    <scope>NUCLEOTIDE SEQUENCE [LARGE SCALE GENOMIC DNA]</scope>
</reference>
<dbReference type="Proteomes" id="UP001632038">
    <property type="component" value="Unassembled WGS sequence"/>
</dbReference>
<evidence type="ECO:0000313" key="2">
    <source>
        <dbReference type="Proteomes" id="UP001632038"/>
    </source>
</evidence>
<name>A0ABD3CI15_9LAMI</name>
<evidence type="ECO:0000313" key="1">
    <source>
        <dbReference type="EMBL" id="KAL3628951.1"/>
    </source>
</evidence>
<gene>
    <name evidence="1" type="ORF">CASFOL_027997</name>
</gene>
<dbReference type="AlphaFoldDB" id="A0ABD3CI15"/>
<protein>
    <submittedName>
        <fullName evidence="1">Uncharacterized protein</fullName>
    </submittedName>
</protein>
<proteinExistence type="predicted"/>
<keyword evidence="2" id="KW-1185">Reference proteome</keyword>
<sequence>MLEIVSIAGEVDCLIENRRCGKCINQVEGCVYKRCPF</sequence>
<organism evidence="1 2">
    <name type="scientific">Castilleja foliolosa</name>
    <dbReference type="NCBI Taxonomy" id="1961234"/>
    <lineage>
        <taxon>Eukaryota</taxon>
        <taxon>Viridiplantae</taxon>
        <taxon>Streptophyta</taxon>
        <taxon>Embryophyta</taxon>
        <taxon>Tracheophyta</taxon>
        <taxon>Spermatophyta</taxon>
        <taxon>Magnoliopsida</taxon>
        <taxon>eudicotyledons</taxon>
        <taxon>Gunneridae</taxon>
        <taxon>Pentapetalae</taxon>
        <taxon>asterids</taxon>
        <taxon>lamiids</taxon>
        <taxon>Lamiales</taxon>
        <taxon>Orobanchaceae</taxon>
        <taxon>Pedicularideae</taxon>
        <taxon>Castillejinae</taxon>
        <taxon>Castilleja</taxon>
    </lineage>
</organism>
<dbReference type="EMBL" id="JAVIJP010000036">
    <property type="protein sequence ID" value="KAL3628951.1"/>
    <property type="molecule type" value="Genomic_DNA"/>
</dbReference>
<comment type="caution">
    <text evidence="1">The sequence shown here is derived from an EMBL/GenBank/DDBJ whole genome shotgun (WGS) entry which is preliminary data.</text>
</comment>
<accession>A0ABD3CI15</accession>